<organism evidence="6 7">
    <name type="scientific">Coleophoma cylindrospora</name>
    <dbReference type="NCBI Taxonomy" id="1849047"/>
    <lineage>
        <taxon>Eukaryota</taxon>
        <taxon>Fungi</taxon>
        <taxon>Dikarya</taxon>
        <taxon>Ascomycota</taxon>
        <taxon>Pezizomycotina</taxon>
        <taxon>Leotiomycetes</taxon>
        <taxon>Helotiales</taxon>
        <taxon>Dermateaceae</taxon>
        <taxon>Coleophoma</taxon>
    </lineage>
</organism>
<dbReference type="EMBL" id="PDLM01000005">
    <property type="protein sequence ID" value="RDW77596.1"/>
    <property type="molecule type" value="Genomic_DNA"/>
</dbReference>
<dbReference type="STRING" id="1849047.A0A3D8RUE4"/>
<evidence type="ECO:0000256" key="4">
    <source>
        <dbReference type="PIRSR" id="PIRSR001221-2"/>
    </source>
</evidence>
<sequence length="548" mass="60373">MAPWEDIAAEKQKQRADKIPERWRIPSDLMPSEEVLDVQDWPKTSGFFTAEEIAITELTASEVVAKIAKGDLKAADVVDAVCKRASVAQQLINCVTEIFFEGAMARAKELDAYFEKEGKTVGPLHGLPISFKDQFNLKGLDTSVGYISWANKPASEDSTLVTLLCNAGAIPYIKTNIPATLMMGESVNNVFGRTKNPRNRNLTTGGSSGGESALVTFRGSYMGVGTDIGGSIRHPCSFTGLYGLRPSHGRVSYQRVANTYLGQEAVRSCAGPMCRSPSDIRLFMSSLAAQKPWLYDPQAIPITWREEEEVLPKKLCFGFGMGDGVVTPTPPLRRAMEMTKKALLAAGHEVIDYIPKEHLEAVEIITKMWSADGGEEFQRDTDASGEPLHPQLEAWLGHSAKVKPSSVFETWQNQQRRATLQTAWLERWQATQAVTSTGRPIDGLIMPSTPFPAIRHNGGYPHHWGSLSPLFDLTTGVFPVTKVDLEKDIVPADWKPISDLDQKIADYYGKPENHENALVGLVVIARRLEEEKVTAMLDTIKDCLAAQN</sequence>
<keyword evidence="7" id="KW-1185">Reference proteome</keyword>
<feature type="domain" description="Amidase" evidence="5">
    <location>
        <begin position="76"/>
        <end position="533"/>
    </location>
</feature>
<gene>
    <name evidence="6" type="ORF">BP6252_05649</name>
</gene>
<accession>A0A3D8RUE4</accession>
<evidence type="ECO:0000259" key="5">
    <source>
        <dbReference type="Pfam" id="PF01425"/>
    </source>
</evidence>
<evidence type="ECO:0000313" key="6">
    <source>
        <dbReference type="EMBL" id="RDW77596.1"/>
    </source>
</evidence>
<dbReference type="Proteomes" id="UP000256645">
    <property type="component" value="Unassembled WGS sequence"/>
</dbReference>
<dbReference type="InterPro" id="IPR036928">
    <property type="entry name" value="AS_sf"/>
</dbReference>
<dbReference type="PANTHER" id="PTHR46072">
    <property type="entry name" value="AMIDASE-RELATED-RELATED"/>
    <property type="match status" value="1"/>
</dbReference>
<dbReference type="PANTHER" id="PTHR46072:SF2">
    <property type="entry name" value="AMIDASE (EUROFUNG)"/>
    <property type="match status" value="1"/>
</dbReference>
<reference evidence="6 7" key="1">
    <citation type="journal article" date="2018" name="IMA Fungus">
        <title>IMA Genome-F 9: Draft genome sequence of Annulohypoxylon stygium, Aspergillus mulundensis, Berkeleyomyces basicola (syn. Thielaviopsis basicola), Ceratocystis smalleyi, two Cercospora beticola strains, Coleophoma cylindrospora, Fusarium fracticaudum, Phialophora cf. hyalina, and Morchella septimelata.</title>
        <authorList>
            <person name="Wingfield B.D."/>
            <person name="Bills G.F."/>
            <person name="Dong Y."/>
            <person name="Huang W."/>
            <person name="Nel W.J."/>
            <person name="Swalarsk-Parry B.S."/>
            <person name="Vaghefi N."/>
            <person name="Wilken P.M."/>
            <person name="An Z."/>
            <person name="de Beer Z.W."/>
            <person name="De Vos L."/>
            <person name="Chen L."/>
            <person name="Duong T.A."/>
            <person name="Gao Y."/>
            <person name="Hammerbacher A."/>
            <person name="Kikkert J.R."/>
            <person name="Li Y."/>
            <person name="Li H."/>
            <person name="Li K."/>
            <person name="Li Q."/>
            <person name="Liu X."/>
            <person name="Ma X."/>
            <person name="Naidoo K."/>
            <person name="Pethybridge S.J."/>
            <person name="Sun J."/>
            <person name="Steenkamp E.T."/>
            <person name="van der Nest M.A."/>
            <person name="van Wyk S."/>
            <person name="Wingfield M.J."/>
            <person name="Xiong C."/>
            <person name="Yue Q."/>
            <person name="Zhang X."/>
        </authorList>
    </citation>
    <scope>NUCLEOTIDE SEQUENCE [LARGE SCALE GENOMIC DNA]</scope>
    <source>
        <strain evidence="6 7">BP6252</strain>
    </source>
</reference>
<comment type="caution">
    <text evidence="6">The sequence shown here is derived from an EMBL/GenBank/DDBJ whole genome shotgun (WGS) entry which is preliminary data.</text>
</comment>
<dbReference type="PIRSF" id="PIRSF001221">
    <property type="entry name" value="Amidase_fungi"/>
    <property type="match status" value="1"/>
</dbReference>
<evidence type="ECO:0000256" key="3">
    <source>
        <dbReference type="PIRSR" id="PIRSR001221-1"/>
    </source>
</evidence>
<dbReference type="SUPFAM" id="SSF75304">
    <property type="entry name" value="Amidase signature (AS) enzymes"/>
    <property type="match status" value="1"/>
</dbReference>
<protein>
    <recommendedName>
        <fullName evidence="5">Amidase domain-containing protein</fullName>
    </recommendedName>
</protein>
<comment type="similarity">
    <text evidence="1">Belongs to the amidase family.</text>
</comment>
<evidence type="ECO:0000313" key="7">
    <source>
        <dbReference type="Proteomes" id="UP000256645"/>
    </source>
</evidence>
<feature type="binding site" evidence="4">
    <location>
        <position position="207"/>
    </location>
    <ligand>
        <name>substrate</name>
    </ligand>
</feature>
<evidence type="ECO:0000256" key="2">
    <source>
        <dbReference type="ARBA" id="ARBA00022801"/>
    </source>
</evidence>
<proteinExistence type="inferred from homology"/>
<dbReference type="InterPro" id="IPR023631">
    <property type="entry name" value="Amidase_dom"/>
</dbReference>
<dbReference type="AlphaFoldDB" id="A0A3D8RUE4"/>
<feature type="active site" description="Charge relay system" evidence="3">
    <location>
        <position position="132"/>
    </location>
</feature>
<dbReference type="OrthoDB" id="6428749at2759"/>
<dbReference type="GO" id="GO:0016787">
    <property type="term" value="F:hydrolase activity"/>
    <property type="evidence" value="ECO:0007669"/>
    <property type="project" value="UniProtKB-KW"/>
</dbReference>
<feature type="active site" description="Acyl-ester intermediate" evidence="3">
    <location>
        <position position="231"/>
    </location>
</feature>
<dbReference type="Gene3D" id="3.90.1300.10">
    <property type="entry name" value="Amidase signature (AS) domain"/>
    <property type="match status" value="1"/>
</dbReference>
<dbReference type="Pfam" id="PF01425">
    <property type="entry name" value="Amidase"/>
    <property type="match status" value="1"/>
</dbReference>
<name>A0A3D8RUE4_9HELO</name>
<keyword evidence="2" id="KW-0378">Hydrolase</keyword>
<evidence type="ECO:0000256" key="1">
    <source>
        <dbReference type="ARBA" id="ARBA00009199"/>
    </source>
</evidence>
<feature type="active site" description="Charge relay system" evidence="3">
    <location>
        <position position="207"/>
    </location>
</feature>
<feature type="binding site" evidence="4">
    <location>
        <position position="181"/>
    </location>
    <ligand>
        <name>substrate</name>
    </ligand>
</feature>
<feature type="binding site" evidence="4">
    <location>
        <begin position="228"/>
        <end position="231"/>
    </location>
    <ligand>
        <name>substrate</name>
    </ligand>
</feature>